<evidence type="ECO:0000313" key="2">
    <source>
        <dbReference type="Proteomes" id="UP000276133"/>
    </source>
</evidence>
<organism evidence="1 2">
    <name type="scientific">Brachionus plicatilis</name>
    <name type="common">Marine rotifer</name>
    <name type="synonym">Brachionus muelleri</name>
    <dbReference type="NCBI Taxonomy" id="10195"/>
    <lineage>
        <taxon>Eukaryota</taxon>
        <taxon>Metazoa</taxon>
        <taxon>Spiralia</taxon>
        <taxon>Gnathifera</taxon>
        <taxon>Rotifera</taxon>
        <taxon>Eurotatoria</taxon>
        <taxon>Monogononta</taxon>
        <taxon>Pseudotrocha</taxon>
        <taxon>Ploima</taxon>
        <taxon>Brachionidae</taxon>
        <taxon>Brachionus</taxon>
    </lineage>
</organism>
<keyword evidence="2" id="KW-1185">Reference proteome</keyword>
<name>A0A3M7PP22_BRAPC</name>
<dbReference type="Proteomes" id="UP000276133">
    <property type="component" value="Unassembled WGS sequence"/>
</dbReference>
<protein>
    <submittedName>
        <fullName evidence="1">Uncharacterized protein</fullName>
    </submittedName>
</protein>
<sequence>MAPGMALPLSNMNFLPFSVVIDAAKCSFYRSRFKESLIDNHILIYLSFCYRKIMLIALSTKNKSTKIKSIKIKKTPITIHCEISYKTSNTKIKNFLNFVLNINLFLGETKYK</sequence>
<dbReference type="AlphaFoldDB" id="A0A3M7PP22"/>
<gene>
    <name evidence="1" type="ORF">BpHYR1_047507</name>
</gene>
<accession>A0A3M7PP22</accession>
<reference evidence="1 2" key="1">
    <citation type="journal article" date="2018" name="Sci. Rep.">
        <title>Genomic signatures of local adaptation to the degree of environmental predictability in rotifers.</title>
        <authorList>
            <person name="Franch-Gras L."/>
            <person name="Hahn C."/>
            <person name="Garcia-Roger E.M."/>
            <person name="Carmona M.J."/>
            <person name="Serra M."/>
            <person name="Gomez A."/>
        </authorList>
    </citation>
    <scope>NUCLEOTIDE SEQUENCE [LARGE SCALE GENOMIC DNA]</scope>
    <source>
        <strain evidence="1">HYR1</strain>
    </source>
</reference>
<evidence type="ECO:0000313" key="1">
    <source>
        <dbReference type="EMBL" id="RNA00734.1"/>
    </source>
</evidence>
<dbReference type="EMBL" id="REGN01009622">
    <property type="protein sequence ID" value="RNA00734.1"/>
    <property type="molecule type" value="Genomic_DNA"/>
</dbReference>
<proteinExistence type="predicted"/>
<comment type="caution">
    <text evidence="1">The sequence shown here is derived from an EMBL/GenBank/DDBJ whole genome shotgun (WGS) entry which is preliminary data.</text>
</comment>